<keyword evidence="6" id="KW-0472">Membrane</keyword>
<evidence type="ECO:0000313" key="8">
    <source>
        <dbReference type="EMBL" id="QTQ13923.1"/>
    </source>
</evidence>
<evidence type="ECO:0000256" key="4">
    <source>
        <dbReference type="ARBA" id="ARBA00022840"/>
    </source>
</evidence>
<evidence type="ECO:0000256" key="2">
    <source>
        <dbReference type="ARBA" id="ARBA00022741"/>
    </source>
</evidence>
<sequence>MHIVVFTGGGFPLPETTENYWKSTSCPDYVVAADSGLCACEAYAEFWKEEYDFSPDVILGDMDSLPSAEKRLKKYPSEKIILHDPYKDYTDTELALEHAHSYAKRSKEHKFITLVGGNGGRLDHLLGILDLFATELRPSVWLCGSQAVWFSPEGSRFDVSGVSPKDPISIARVNGSSGSGGKINSSGLEWESGCFRNKGMPSISNRISKKNYKEGMPVKLSVIEGIFLLIFPVTALVSAVISGTA</sequence>
<dbReference type="GO" id="GO:0016301">
    <property type="term" value="F:kinase activity"/>
    <property type="evidence" value="ECO:0007669"/>
    <property type="project" value="UniProtKB-KW"/>
</dbReference>
<evidence type="ECO:0000256" key="1">
    <source>
        <dbReference type="ARBA" id="ARBA00022679"/>
    </source>
</evidence>
<organism evidence="8 9">
    <name type="scientific">Treponema parvum</name>
    <dbReference type="NCBI Taxonomy" id="138851"/>
    <lineage>
        <taxon>Bacteria</taxon>
        <taxon>Pseudomonadati</taxon>
        <taxon>Spirochaetota</taxon>
        <taxon>Spirochaetia</taxon>
        <taxon>Spirochaetales</taxon>
        <taxon>Treponemataceae</taxon>
        <taxon>Treponema</taxon>
    </lineage>
</organism>
<dbReference type="RefSeq" id="WP_210120596.1">
    <property type="nucleotide sequence ID" value="NZ_CP054142.1"/>
</dbReference>
<keyword evidence="1 8" id="KW-0808">Transferase</keyword>
<dbReference type="NCBIfam" id="TIGR01378">
    <property type="entry name" value="thi_PPkinase"/>
    <property type="match status" value="1"/>
</dbReference>
<gene>
    <name evidence="8" type="ORF">HRQ91_05330</name>
</gene>
<dbReference type="SUPFAM" id="SSF63999">
    <property type="entry name" value="Thiamin pyrophosphokinase, catalytic domain"/>
    <property type="match status" value="1"/>
</dbReference>
<proteinExistence type="predicted"/>
<accession>A0A975F463</accession>
<keyword evidence="6" id="KW-1133">Transmembrane helix</keyword>
<dbReference type="GO" id="GO:0004788">
    <property type="term" value="F:thiamine diphosphokinase activity"/>
    <property type="evidence" value="ECO:0007669"/>
    <property type="project" value="UniProtKB-UniRule"/>
</dbReference>
<feature type="transmembrane region" description="Helical" evidence="6">
    <location>
        <begin position="220"/>
        <end position="241"/>
    </location>
</feature>
<evidence type="ECO:0000259" key="7">
    <source>
        <dbReference type="Pfam" id="PF04263"/>
    </source>
</evidence>
<evidence type="ECO:0000256" key="6">
    <source>
        <dbReference type="SAM" id="Phobius"/>
    </source>
</evidence>
<dbReference type="Pfam" id="PF04263">
    <property type="entry name" value="TPK_catalytic"/>
    <property type="match status" value="1"/>
</dbReference>
<reference evidence="8 9" key="1">
    <citation type="journal article" date="2021" name="Microbiol. Resour. Announc.">
        <title>Complete Genome Sequences of Three Human Oral Treponema parvum Isolates.</title>
        <authorList>
            <person name="Zeng H."/>
            <person name="Watt R.M."/>
        </authorList>
    </citation>
    <scope>NUCLEOTIDE SEQUENCE [LARGE SCALE GENOMIC DNA]</scope>
    <source>
        <strain evidence="8 9">ATCC 700770</strain>
    </source>
</reference>
<dbReference type="CDD" id="cd07995">
    <property type="entry name" value="TPK"/>
    <property type="match status" value="1"/>
</dbReference>
<feature type="domain" description="Thiamin pyrophosphokinase catalytic" evidence="7">
    <location>
        <begin position="27"/>
        <end position="133"/>
    </location>
</feature>
<evidence type="ECO:0000313" key="9">
    <source>
        <dbReference type="Proteomes" id="UP000671908"/>
    </source>
</evidence>
<keyword evidence="4" id="KW-0067">ATP-binding</keyword>
<dbReference type="PANTHER" id="PTHR41299">
    <property type="entry name" value="THIAMINE PYROPHOSPHOKINASE"/>
    <property type="match status" value="1"/>
</dbReference>
<dbReference type="InterPro" id="IPR006282">
    <property type="entry name" value="Thi_PPkinase"/>
</dbReference>
<dbReference type="AlphaFoldDB" id="A0A975F463"/>
<dbReference type="GO" id="GO:0009229">
    <property type="term" value="P:thiamine diphosphate biosynthetic process"/>
    <property type="evidence" value="ECO:0007669"/>
    <property type="project" value="InterPro"/>
</dbReference>
<name>A0A975F463_9SPIR</name>
<keyword evidence="2" id="KW-0547">Nucleotide-binding</keyword>
<evidence type="ECO:0000256" key="3">
    <source>
        <dbReference type="ARBA" id="ARBA00022777"/>
    </source>
</evidence>
<dbReference type="Gene3D" id="3.40.50.10240">
    <property type="entry name" value="Thiamin pyrophosphokinase, catalytic domain"/>
    <property type="match status" value="1"/>
</dbReference>
<dbReference type="InterPro" id="IPR036759">
    <property type="entry name" value="TPK_catalytic_sf"/>
</dbReference>
<protein>
    <recommendedName>
        <fullName evidence="5">Thiamine diphosphokinase</fullName>
        <ecNumber evidence="5">2.7.6.2</ecNumber>
    </recommendedName>
</protein>
<dbReference type="GO" id="GO:0005524">
    <property type="term" value="F:ATP binding"/>
    <property type="evidence" value="ECO:0007669"/>
    <property type="project" value="UniProtKB-KW"/>
</dbReference>
<dbReference type="GO" id="GO:0006772">
    <property type="term" value="P:thiamine metabolic process"/>
    <property type="evidence" value="ECO:0007669"/>
    <property type="project" value="UniProtKB-UniRule"/>
</dbReference>
<dbReference type="EMBL" id="CP054142">
    <property type="protein sequence ID" value="QTQ13923.1"/>
    <property type="molecule type" value="Genomic_DNA"/>
</dbReference>
<keyword evidence="3" id="KW-0418">Kinase</keyword>
<keyword evidence="6" id="KW-0812">Transmembrane</keyword>
<dbReference type="InterPro" id="IPR007371">
    <property type="entry name" value="TPK_catalytic"/>
</dbReference>
<dbReference type="KEGG" id="tpav:HRQ91_05330"/>
<dbReference type="PANTHER" id="PTHR41299:SF1">
    <property type="entry name" value="THIAMINE PYROPHOSPHOKINASE"/>
    <property type="match status" value="1"/>
</dbReference>
<dbReference type="Proteomes" id="UP000671908">
    <property type="component" value="Chromosome"/>
</dbReference>
<keyword evidence="9" id="KW-1185">Reference proteome</keyword>
<dbReference type="EC" id="2.7.6.2" evidence="5"/>
<evidence type="ECO:0000256" key="5">
    <source>
        <dbReference type="NCBIfam" id="TIGR01378"/>
    </source>
</evidence>
<dbReference type="InterPro" id="IPR053149">
    <property type="entry name" value="TPK"/>
</dbReference>